<keyword evidence="1" id="KW-0732">Signal</keyword>
<keyword evidence="4" id="KW-1185">Reference proteome</keyword>
<evidence type="ECO:0000256" key="1">
    <source>
        <dbReference type="SAM" id="SignalP"/>
    </source>
</evidence>
<evidence type="ECO:0000313" key="3">
    <source>
        <dbReference type="EMBL" id="MBF5058286.1"/>
    </source>
</evidence>
<reference evidence="3 4" key="1">
    <citation type="submission" date="2012-09" db="EMBL/GenBank/DDBJ databases">
        <title>Genome Sequence of alkane-degrading Bacterium Alcanivorax sp. 521-1.</title>
        <authorList>
            <person name="Lai Q."/>
            <person name="Shao Z."/>
        </authorList>
    </citation>
    <scope>NUCLEOTIDE SEQUENCE [LARGE SCALE GENOMIC DNA]</scope>
    <source>
        <strain evidence="3 4">521-1</strain>
    </source>
</reference>
<sequence length="309" mass="32849">MKTLAQALLGALMLAVLSVPAQALADYTATRYPIVLVHGLFGFDTAAGVDYWYRIPEELRQGGAQVYVAQVSAAEDTAVRGEQLARQVETILASTGADRVNLIGHSHGGPTTRYVASVYPGYVASVTSVGGVNWGARLADVLQGVVDNVPFSGNLIGYLGNALAGVIDLFSGGGNEQDILAALKALTTAETVAFNQQYPEGVPAEYCGDAPRVASNGVSYFSWSGAKTLTNGLDPSDPFLAATSIVFLGEPNDGLVSSCSSHLGMVIRDDYRMNHLDEVNQVLGLHDLWSTDPVTLYRQQANRLKNYSF</sequence>
<dbReference type="Proteomes" id="UP000662703">
    <property type="component" value="Unassembled WGS sequence"/>
</dbReference>
<dbReference type="InterPro" id="IPR029058">
    <property type="entry name" value="AB_hydrolase_fold"/>
</dbReference>
<dbReference type="Gene3D" id="3.40.50.1820">
    <property type="entry name" value="alpha/beta hydrolase"/>
    <property type="match status" value="1"/>
</dbReference>
<protein>
    <submittedName>
        <fullName evidence="3">Lipase</fullName>
    </submittedName>
</protein>
<dbReference type="SUPFAM" id="SSF53474">
    <property type="entry name" value="alpha/beta-Hydrolases"/>
    <property type="match status" value="1"/>
</dbReference>
<name>A0ABS0AVX4_9GAMM</name>
<accession>A0ABS0AVX4</accession>
<dbReference type="InterPro" id="IPR000073">
    <property type="entry name" value="AB_hydrolase_1"/>
</dbReference>
<evidence type="ECO:0000259" key="2">
    <source>
        <dbReference type="Pfam" id="PF00561"/>
    </source>
</evidence>
<gene>
    <name evidence="3" type="ORF">Y5W_03580</name>
</gene>
<dbReference type="EMBL" id="ARXX01000087">
    <property type="protein sequence ID" value="MBF5058286.1"/>
    <property type="molecule type" value="Genomic_DNA"/>
</dbReference>
<feature type="domain" description="AB hydrolase-1" evidence="2">
    <location>
        <begin position="32"/>
        <end position="145"/>
    </location>
</feature>
<feature type="chain" id="PRO_5047013965" evidence="1">
    <location>
        <begin position="24"/>
        <end position="309"/>
    </location>
</feature>
<dbReference type="RefSeq" id="WP_194866278.1">
    <property type="nucleotide sequence ID" value="NZ_ARXX01000087.1"/>
</dbReference>
<evidence type="ECO:0000313" key="4">
    <source>
        <dbReference type="Proteomes" id="UP000662703"/>
    </source>
</evidence>
<organism evidence="3 4">
    <name type="scientific">Alloalcanivorax profundimaris</name>
    <dbReference type="NCBI Taxonomy" id="2735259"/>
    <lineage>
        <taxon>Bacteria</taxon>
        <taxon>Pseudomonadati</taxon>
        <taxon>Pseudomonadota</taxon>
        <taxon>Gammaproteobacteria</taxon>
        <taxon>Oceanospirillales</taxon>
        <taxon>Alcanivoracaceae</taxon>
        <taxon>Alloalcanivorax</taxon>
    </lineage>
</organism>
<comment type="caution">
    <text evidence="3">The sequence shown here is derived from an EMBL/GenBank/DDBJ whole genome shotgun (WGS) entry which is preliminary data.</text>
</comment>
<feature type="signal peptide" evidence="1">
    <location>
        <begin position="1"/>
        <end position="23"/>
    </location>
</feature>
<proteinExistence type="predicted"/>
<dbReference type="Pfam" id="PF00561">
    <property type="entry name" value="Abhydrolase_1"/>
    <property type="match status" value="1"/>
</dbReference>